<evidence type="ECO:0000256" key="7">
    <source>
        <dbReference type="ARBA" id="ARBA00023136"/>
    </source>
</evidence>
<accession>A0ABY6HSK2</accession>
<keyword evidence="3 8" id="KW-0812">Transmembrane</keyword>
<keyword evidence="4" id="KW-0547">Nucleotide-binding</keyword>
<evidence type="ECO:0000256" key="2">
    <source>
        <dbReference type="ARBA" id="ARBA00022475"/>
    </source>
</evidence>
<comment type="subcellular location">
    <subcellularLocation>
        <location evidence="1">Cell membrane</location>
    </subcellularLocation>
</comment>
<keyword evidence="5 8" id="KW-1133">Transmembrane helix</keyword>
<feature type="transmembrane region" description="Helical" evidence="8">
    <location>
        <begin position="37"/>
        <end position="56"/>
    </location>
</feature>
<feature type="transmembrane region" description="Helical" evidence="8">
    <location>
        <begin position="153"/>
        <end position="175"/>
    </location>
</feature>
<sequence>MFEIPKDDLNQEKVDYLKTVFSHNRSMIQLADNKASILIRIIVVILPIIFGIDSYLTTITLHNSLKTFQYVSFIICMVTFIISFFLSTGVLMARFAEYDDHIFFSNIEKDSLEDYQNIIEEMDDYVIFEDYIKENYAIAKINKKKYQCYNISFWFLNAAVLLLVIRYILLFTYLFY</sequence>
<evidence type="ECO:0000313" key="11">
    <source>
        <dbReference type="Proteomes" id="UP001208689"/>
    </source>
</evidence>
<keyword evidence="11" id="KW-1185">Reference proteome</keyword>
<protein>
    <recommendedName>
        <fullName evidence="9">Pycsar effector protein domain-containing protein</fullName>
    </recommendedName>
</protein>
<gene>
    <name evidence="10" type="ORF">NEF87_002686</name>
</gene>
<evidence type="ECO:0000256" key="8">
    <source>
        <dbReference type="SAM" id="Phobius"/>
    </source>
</evidence>
<evidence type="ECO:0000256" key="4">
    <source>
        <dbReference type="ARBA" id="ARBA00022741"/>
    </source>
</evidence>
<proteinExistence type="predicted"/>
<reference evidence="10" key="1">
    <citation type="submission" date="2022-09" db="EMBL/GenBank/DDBJ databases">
        <title>Actin cytoskeleton and complex cell architecture in an #Asgard archaeon.</title>
        <authorList>
            <person name="Ponce Toledo R.I."/>
            <person name="Schleper C."/>
            <person name="Rodrigues Oliveira T."/>
            <person name="Wollweber F."/>
            <person name="Xu J."/>
            <person name="Rittmann S."/>
            <person name="Klingl A."/>
            <person name="Pilhofer M."/>
        </authorList>
    </citation>
    <scope>NUCLEOTIDE SEQUENCE</scope>
    <source>
        <strain evidence="10">B-35</strain>
    </source>
</reference>
<keyword evidence="6" id="KW-0051">Antiviral defense</keyword>
<evidence type="ECO:0000256" key="3">
    <source>
        <dbReference type="ARBA" id="ARBA00022692"/>
    </source>
</evidence>
<feature type="transmembrane region" description="Helical" evidence="8">
    <location>
        <begin position="68"/>
        <end position="93"/>
    </location>
</feature>
<evidence type="ECO:0000256" key="5">
    <source>
        <dbReference type="ARBA" id="ARBA00022989"/>
    </source>
</evidence>
<feature type="domain" description="Pycsar effector protein" evidence="9">
    <location>
        <begin position="17"/>
        <end position="165"/>
    </location>
</feature>
<evidence type="ECO:0000256" key="6">
    <source>
        <dbReference type="ARBA" id="ARBA00023118"/>
    </source>
</evidence>
<dbReference type="InterPro" id="IPR043760">
    <property type="entry name" value="PycTM_dom"/>
</dbReference>
<dbReference type="Pfam" id="PF18967">
    <property type="entry name" value="PycTM"/>
    <property type="match status" value="1"/>
</dbReference>
<keyword evidence="2" id="KW-1003">Cell membrane</keyword>
<dbReference type="Proteomes" id="UP001208689">
    <property type="component" value="Chromosome"/>
</dbReference>
<organism evidence="10 11">
    <name type="scientific">Candidatus Lokiarchaeum ossiferum</name>
    <dbReference type="NCBI Taxonomy" id="2951803"/>
    <lineage>
        <taxon>Archaea</taxon>
        <taxon>Promethearchaeati</taxon>
        <taxon>Promethearchaeota</taxon>
        <taxon>Promethearchaeia</taxon>
        <taxon>Promethearchaeales</taxon>
        <taxon>Promethearchaeaceae</taxon>
        <taxon>Candidatus Lokiarchaeum</taxon>
    </lineage>
</organism>
<evidence type="ECO:0000313" key="10">
    <source>
        <dbReference type="EMBL" id="UYP46401.1"/>
    </source>
</evidence>
<keyword evidence="7 8" id="KW-0472">Membrane</keyword>
<evidence type="ECO:0000256" key="1">
    <source>
        <dbReference type="ARBA" id="ARBA00004236"/>
    </source>
</evidence>
<evidence type="ECO:0000259" key="9">
    <source>
        <dbReference type="Pfam" id="PF18967"/>
    </source>
</evidence>
<name>A0ABY6HSK2_9ARCH</name>
<dbReference type="EMBL" id="CP104013">
    <property type="protein sequence ID" value="UYP46401.1"/>
    <property type="molecule type" value="Genomic_DNA"/>
</dbReference>